<name>A0A840WCY2_9ACTN</name>
<dbReference type="EMBL" id="JACHDP010000001">
    <property type="protein sequence ID" value="MBB5480861.1"/>
    <property type="molecule type" value="Genomic_DNA"/>
</dbReference>
<gene>
    <name evidence="1" type="ORF">HNR20_005366</name>
</gene>
<organism evidence="1 2">
    <name type="scientific">Micromonospora parathelypteridis</name>
    <dbReference type="NCBI Taxonomy" id="1839617"/>
    <lineage>
        <taxon>Bacteria</taxon>
        <taxon>Bacillati</taxon>
        <taxon>Actinomycetota</taxon>
        <taxon>Actinomycetes</taxon>
        <taxon>Micromonosporales</taxon>
        <taxon>Micromonosporaceae</taxon>
        <taxon>Micromonospora</taxon>
    </lineage>
</organism>
<dbReference type="InterPro" id="IPR035948">
    <property type="entry name" value="YwqG-like_sf"/>
</dbReference>
<proteinExistence type="predicted"/>
<protein>
    <submittedName>
        <fullName evidence="1">Uncharacterized protein YwqG</fullName>
    </submittedName>
</protein>
<dbReference type="Pfam" id="PF09234">
    <property type="entry name" value="DUF1963"/>
    <property type="match status" value="1"/>
</dbReference>
<dbReference type="RefSeq" id="WP_221309934.1">
    <property type="nucleotide sequence ID" value="NZ_BMNF01000004.1"/>
</dbReference>
<comment type="caution">
    <text evidence="1">The sequence shown here is derived from an EMBL/GenBank/DDBJ whole genome shotgun (WGS) entry which is preliminary data.</text>
</comment>
<accession>A0A840WCY2</accession>
<evidence type="ECO:0000313" key="1">
    <source>
        <dbReference type="EMBL" id="MBB5480861.1"/>
    </source>
</evidence>
<dbReference type="SUPFAM" id="SSF103032">
    <property type="entry name" value="Hypothetical protein YwqG"/>
    <property type="match status" value="1"/>
</dbReference>
<reference evidence="1 2" key="1">
    <citation type="submission" date="2020-08" db="EMBL/GenBank/DDBJ databases">
        <title>Sequencing the genomes of 1000 actinobacteria strains.</title>
        <authorList>
            <person name="Klenk H.-P."/>
        </authorList>
    </citation>
    <scope>NUCLEOTIDE SEQUENCE [LARGE SCALE GENOMIC DNA]</scope>
    <source>
        <strain evidence="1 2">DSM 103125</strain>
    </source>
</reference>
<dbReference type="InterPro" id="IPR015315">
    <property type="entry name" value="DUF1963"/>
</dbReference>
<dbReference type="AlphaFoldDB" id="A0A840WCY2"/>
<dbReference type="Gene3D" id="2.30.320.10">
    <property type="entry name" value="YwqG-like"/>
    <property type="match status" value="1"/>
</dbReference>
<evidence type="ECO:0000313" key="2">
    <source>
        <dbReference type="Proteomes" id="UP000586947"/>
    </source>
</evidence>
<sequence>MDHQGQFRRAALALGVPDDEISSFIRHLRLSIRLSSGSDGVPVGQFGGLPRLPLDEDWPSDQPGPLPFIFSVDCAALPRVDGFGLPAVGSLLFFMDHENDYLASATGEQRYARVVFVPEGTDTSVVEPPDSEFVG</sequence>
<dbReference type="Proteomes" id="UP000586947">
    <property type="component" value="Unassembled WGS sequence"/>
</dbReference>
<keyword evidence="2" id="KW-1185">Reference proteome</keyword>